<protein>
    <recommendedName>
        <fullName evidence="3">Hydrogenase maturation protease</fullName>
    </recommendedName>
</protein>
<evidence type="ECO:0000313" key="1">
    <source>
        <dbReference type="EMBL" id="QIN84745.1"/>
    </source>
</evidence>
<organism evidence="1 2">
    <name type="scientific">Rubrobacter tropicus</name>
    <dbReference type="NCBI Taxonomy" id="2653851"/>
    <lineage>
        <taxon>Bacteria</taxon>
        <taxon>Bacillati</taxon>
        <taxon>Actinomycetota</taxon>
        <taxon>Rubrobacteria</taxon>
        <taxon>Rubrobacterales</taxon>
        <taxon>Rubrobacteraceae</taxon>
        <taxon>Rubrobacter</taxon>
    </lineage>
</organism>
<dbReference type="InterPro" id="IPR023430">
    <property type="entry name" value="Pept_HybD-like_dom_sf"/>
</dbReference>
<accession>A0A6G8QE14</accession>
<dbReference type="RefSeq" id="WP_166179237.1">
    <property type="nucleotide sequence ID" value="NZ_CP045119.1"/>
</dbReference>
<dbReference type="Gene3D" id="3.40.50.1450">
    <property type="entry name" value="HybD-like"/>
    <property type="match status" value="1"/>
</dbReference>
<dbReference type="Proteomes" id="UP000501452">
    <property type="component" value="Chromosome"/>
</dbReference>
<evidence type="ECO:0008006" key="3">
    <source>
        <dbReference type="Google" id="ProtNLM"/>
    </source>
</evidence>
<evidence type="ECO:0000313" key="2">
    <source>
        <dbReference type="Proteomes" id="UP000501452"/>
    </source>
</evidence>
<reference evidence="1 2" key="1">
    <citation type="submission" date="2019-10" db="EMBL/GenBank/DDBJ databases">
        <title>Rubrobacter sp nov SCSIO 52090 isolated from a deep-sea sediment in the South China Sea.</title>
        <authorList>
            <person name="Chen R.W."/>
        </authorList>
    </citation>
    <scope>NUCLEOTIDE SEQUENCE [LARGE SCALE GENOMIC DNA]</scope>
    <source>
        <strain evidence="1 2">SCSIO 52909</strain>
    </source>
</reference>
<dbReference type="KEGG" id="rub:GBA63_20410"/>
<dbReference type="SUPFAM" id="SSF53163">
    <property type="entry name" value="HybD-like"/>
    <property type="match status" value="1"/>
</dbReference>
<proteinExistence type="predicted"/>
<gene>
    <name evidence="1" type="ORF">GBA63_20410</name>
</gene>
<dbReference type="AlphaFoldDB" id="A0A6G8QE14"/>
<keyword evidence="2" id="KW-1185">Reference proteome</keyword>
<sequence length="133" mass="14600">MKVYVLGNPDVPEDSKAIEVAEHLKGTMGDVSFVFVEPNEDVPFAGEDRVVILDTVRGIPGVALIPDDEIHGFALSPRGTVHDFDLAFQLRYLKKIGRVGDVAVIGLPQEGEIDYLRVRSILRKLVAQDMQGS</sequence>
<dbReference type="EMBL" id="CP045119">
    <property type="protein sequence ID" value="QIN84745.1"/>
    <property type="molecule type" value="Genomic_DNA"/>
</dbReference>
<name>A0A6G8QE14_9ACTN</name>